<dbReference type="Proteomes" id="UP001190700">
    <property type="component" value="Unassembled WGS sequence"/>
</dbReference>
<evidence type="ECO:0000313" key="1">
    <source>
        <dbReference type="EMBL" id="KAK3244927.1"/>
    </source>
</evidence>
<sequence>MQLHACQQDAAPRWTGAAANTMLAIRLLASTGNDTVTATILVKPQRGSSAVQITSNPPIAEVPGLQITHRARLTIAKIVLPSGLEITAQAWAGGMFLSVYVQLPRVSAVRGDVFHGEGLCGPLDFDGMWYDKSDNLQYDSAALFARCKVAHTTSLFREADVNLCTGNSYFEPPSQEERDAELVRKGLDVAEVEAECGRVCADKVEECVDDVALTGDLAGIVNESLAICDMSEQMDEAMAITSGCLEVLSTGTIKCTSPRCVVVIIFQGTINVTPNGMILGSETHNAGGGAGGRVALYYATSTLDAERIQAKGGACGRISSSSKSAAAGTIYHVVAGVPRVLLVDNYNMGTGNVVTPISTAIHTDWGNWTTTMRVQGNAKTHIDHSFVALQNLTVDTTASVYFISQCSIQLMGCFSVSGSVTGLQSTEFTAYLLNNAGGGAGGRVALYYATSTLDAERIQAKGGACGRISSSSKSAAAGTIYHVVAGVPRVLLVDNYNMGTGNVVTPISTAIHTDWADGTIAVRVQRKASMLMQHASCDLAALDLGSLSKLQFDQTVTITITGVVSFAGTVHFAQAATLNVTGAVPIAAAMTAASHLSVHAERLSVTSAGSLRGSSSTAHISMVLHGSTSSTIAGPVQAANTLAILASRQQVHSAHTLKSTNDMELVVDTLEVTGASNVWCQNAPCTVSVTARAIAIAGNVYSKDLTGSVEWLNGGVHITASQNVTISSGGRVVGALVNITDSDTVGTVLVEGQTAGSNIMINAAGRIVVPGGGSSTWMGRQNAGGGAGGRVALYYATSTLDAERIQAKGGACGRVSSSSKSAAAGTIYHVVAGVPRVLLVDNYNMGTGNVVTPISTAIHTDWADGTIAVRVQRKASMLMQHASCDLAALDLGSLSKLQFDQTVTITITGVVSFAGTVHFAQATTLNVTGAVPIAAAMTAASHLSVHAERLSVTSAGSLQGSSSTAHISMVLHGSTSSTIAGPVQAANTLAILASRQQVHSAHTLKSTNDMELVVDALEVTGASNVWCQNAPCTVSVTARAITIVGNVYSKDLTGSVEWLNGGVHITASQNVTISSGGRVVGALVNITDSDTVGTVLVEGQTAGSNIMINAAGRIVVPGGGSSTWMGRQNAGGGAGGRVALYYATSTLDAERIQAKGGACGRISSSSKSAAAGTIYHVVAGVPRVLLVDNYNMGTGNVVTPISTAIHTDWADGTIAVRVQRKASMLMQHASCDLAALDLGSLSKLQFDQTVTITITGVVSFAGTVHFAQATTLNVTGAVPIAAAMTAASHLSVHAERLSVTSAGSLQGSSSTAHISMVLHGSTSSTIAGPVQAANTLAILASRQQVHSAHTLKSTNDMELVVDALEVTGASNVWCQNAPCTVSVTARAITIVGNVYSKDLTGSVEWLNGGVHITASQNVTISSGGRVVGALVNITDSDTVGTVQAHGWDIRMLEAARAGALQLFVH</sequence>
<comment type="caution">
    <text evidence="1">The sequence shown here is derived from an EMBL/GenBank/DDBJ whole genome shotgun (WGS) entry which is preliminary data.</text>
</comment>
<keyword evidence="2" id="KW-1185">Reference proteome</keyword>
<organism evidence="1 2">
    <name type="scientific">Cymbomonas tetramitiformis</name>
    <dbReference type="NCBI Taxonomy" id="36881"/>
    <lineage>
        <taxon>Eukaryota</taxon>
        <taxon>Viridiplantae</taxon>
        <taxon>Chlorophyta</taxon>
        <taxon>Pyramimonadophyceae</taxon>
        <taxon>Pyramimonadales</taxon>
        <taxon>Pyramimonadaceae</taxon>
        <taxon>Cymbomonas</taxon>
    </lineage>
</organism>
<evidence type="ECO:0000313" key="2">
    <source>
        <dbReference type="Proteomes" id="UP001190700"/>
    </source>
</evidence>
<gene>
    <name evidence="1" type="ORF">CYMTET_45478</name>
</gene>
<proteinExistence type="predicted"/>
<protein>
    <submittedName>
        <fullName evidence="1">Uncharacterized protein</fullName>
    </submittedName>
</protein>
<accession>A0AAE0EYK9</accession>
<reference evidence="1 2" key="1">
    <citation type="journal article" date="2015" name="Genome Biol. Evol.">
        <title>Comparative Genomics of a Bacterivorous Green Alga Reveals Evolutionary Causalities and Consequences of Phago-Mixotrophic Mode of Nutrition.</title>
        <authorList>
            <person name="Burns J.A."/>
            <person name="Paasch A."/>
            <person name="Narechania A."/>
            <person name="Kim E."/>
        </authorList>
    </citation>
    <scope>NUCLEOTIDE SEQUENCE [LARGE SCALE GENOMIC DNA]</scope>
    <source>
        <strain evidence="1 2">PLY_AMNH</strain>
    </source>
</reference>
<name>A0AAE0EYK9_9CHLO</name>
<dbReference type="EMBL" id="LGRX02031216">
    <property type="protein sequence ID" value="KAK3244927.1"/>
    <property type="molecule type" value="Genomic_DNA"/>
</dbReference>